<dbReference type="Proteomes" id="UP000580043">
    <property type="component" value="Unassembled WGS sequence"/>
</dbReference>
<protein>
    <submittedName>
        <fullName evidence="1">Uncharacterized protein</fullName>
    </submittedName>
</protein>
<evidence type="ECO:0000313" key="1">
    <source>
        <dbReference type="EMBL" id="NML26499.1"/>
    </source>
</evidence>
<reference evidence="1 2" key="1">
    <citation type="submission" date="2020-04" db="EMBL/GenBank/DDBJ databases">
        <title>Zoogloea sp. G-4-1-14 isolated from soil.</title>
        <authorList>
            <person name="Dahal R.H."/>
        </authorList>
    </citation>
    <scope>NUCLEOTIDE SEQUENCE [LARGE SCALE GENOMIC DNA]</scope>
    <source>
        <strain evidence="1 2">G-4-1-14</strain>
    </source>
</reference>
<evidence type="ECO:0000313" key="2">
    <source>
        <dbReference type="Proteomes" id="UP000580043"/>
    </source>
</evidence>
<accession>A0A848G5B8</accession>
<dbReference type="AlphaFoldDB" id="A0A848G5B8"/>
<organism evidence="1 2">
    <name type="scientific">Zoogloea dura</name>
    <dbReference type="NCBI Taxonomy" id="2728840"/>
    <lineage>
        <taxon>Bacteria</taxon>
        <taxon>Pseudomonadati</taxon>
        <taxon>Pseudomonadota</taxon>
        <taxon>Betaproteobacteria</taxon>
        <taxon>Rhodocyclales</taxon>
        <taxon>Zoogloeaceae</taxon>
        <taxon>Zoogloea</taxon>
    </lineage>
</organism>
<dbReference type="EMBL" id="JABBGA010000008">
    <property type="protein sequence ID" value="NML26499.1"/>
    <property type="molecule type" value="Genomic_DNA"/>
</dbReference>
<gene>
    <name evidence="1" type="ORF">HHL15_12150</name>
</gene>
<dbReference type="RefSeq" id="WP_169146032.1">
    <property type="nucleotide sequence ID" value="NZ_JABBGA010000008.1"/>
</dbReference>
<sequence>MTKWILIAIVAFVAFFHWNSGRTARAFEKATAEIQRRAPFEVTPEVRLDKAELKGKELALSLTLLDEEADAPFVEQQQNIHLLKTQLIKGWCANKDLRPAINDGYVIAVTARRGDGSELTRVRVNEEECICAVQGDICVIR</sequence>
<comment type="caution">
    <text evidence="1">The sequence shown here is derived from an EMBL/GenBank/DDBJ whole genome shotgun (WGS) entry which is preliminary data.</text>
</comment>
<name>A0A848G5B8_9RHOO</name>
<proteinExistence type="predicted"/>
<keyword evidence="2" id="KW-1185">Reference proteome</keyword>